<dbReference type="PANTHER" id="PTHR43369:SF2">
    <property type="entry name" value="PHOSPHORIBOSYLGLYCINAMIDE FORMYLTRANSFERASE"/>
    <property type="match status" value="1"/>
</dbReference>
<evidence type="ECO:0000256" key="1">
    <source>
        <dbReference type="ARBA" id="ARBA00005054"/>
    </source>
</evidence>
<comment type="similarity">
    <text evidence="4">Belongs to the GART family.</text>
</comment>
<dbReference type="InterPro" id="IPR002376">
    <property type="entry name" value="Formyl_transf_N"/>
</dbReference>
<comment type="catalytic activity">
    <reaction evidence="4">
        <text>N(1)-(5-phospho-beta-D-ribosyl)glycinamide + (6R)-10-formyltetrahydrofolate = N(2)-formyl-N(1)-(5-phospho-beta-D-ribosyl)glycinamide + (6S)-5,6,7,8-tetrahydrofolate + H(+)</text>
        <dbReference type="Rhea" id="RHEA:15053"/>
        <dbReference type="ChEBI" id="CHEBI:15378"/>
        <dbReference type="ChEBI" id="CHEBI:57453"/>
        <dbReference type="ChEBI" id="CHEBI:143788"/>
        <dbReference type="ChEBI" id="CHEBI:147286"/>
        <dbReference type="ChEBI" id="CHEBI:195366"/>
        <dbReference type="EC" id="2.1.2.2"/>
    </reaction>
</comment>
<comment type="function">
    <text evidence="4">Catalyzes the transfer of a formyl group from 10-formyltetrahydrofolate to 5-phospho-ribosyl-glycinamide (GAR), producing 5-phospho-ribosyl-N-formylglycinamide (FGAR) and tetrahydrofolate.</text>
</comment>
<dbReference type="EC" id="2.1.2.2" evidence="4"/>
<keyword evidence="3 4" id="KW-0658">Purine biosynthesis</keyword>
<evidence type="ECO:0000256" key="4">
    <source>
        <dbReference type="HAMAP-Rule" id="MF_01930"/>
    </source>
</evidence>
<name>A0A3D2X733_9FIRM</name>
<dbReference type="GO" id="GO:0004644">
    <property type="term" value="F:phosphoribosylglycinamide formyltransferase activity"/>
    <property type="evidence" value="ECO:0007669"/>
    <property type="project" value="UniProtKB-UniRule"/>
</dbReference>
<evidence type="ECO:0000313" key="6">
    <source>
        <dbReference type="EMBL" id="HCL02527.1"/>
    </source>
</evidence>
<comment type="pathway">
    <text evidence="1 4">Purine metabolism; IMP biosynthesis via de novo pathway; N(2)-formyl-N(1)-(5-phospho-D-ribosyl)glycinamide from N(1)-(5-phospho-D-ribosyl)glycinamide (10-formyl THF route): step 1/1.</text>
</comment>
<evidence type="ECO:0000256" key="2">
    <source>
        <dbReference type="ARBA" id="ARBA00022679"/>
    </source>
</evidence>
<dbReference type="InterPro" id="IPR036477">
    <property type="entry name" value="Formyl_transf_N_sf"/>
</dbReference>
<dbReference type="GO" id="GO:0005829">
    <property type="term" value="C:cytosol"/>
    <property type="evidence" value="ECO:0007669"/>
    <property type="project" value="TreeGrafter"/>
</dbReference>
<dbReference type="PANTHER" id="PTHR43369">
    <property type="entry name" value="PHOSPHORIBOSYLGLYCINAMIDE FORMYLTRANSFERASE"/>
    <property type="match status" value="1"/>
</dbReference>
<feature type="binding site" evidence="4">
    <location>
        <position position="66"/>
    </location>
    <ligand>
        <name>(6R)-10-formyltetrahydrofolate</name>
        <dbReference type="ChEBI" id="CHEBI:195366"/>
    </ligand>
</feature>
<dbReference type="InterPro" id="IPR004607">
    <property type="entry name" value="GART"/>
</dbReference>
<feature type="binding site" evidence="4">
    <location>
        <begin position="12"/>
        <end position="14"/>
    </location>
    <ligand>
        <name>N(1)-(5-phospho-beta-D-ribosyl)glycinamide</name>
        <dbReference type="ChEBI" id="CHEBI:143788"/>
    </ligand>
</feature>
<dbReference type="Proteomes" id="UP000262969">
    <property type="component" value="Unassembled WGS sequence"/>
</dbReference>
<feature type="domain" description="Formyl transferase N-terminal" evidence="5">
    <location>
        <begin position="3"/>
        <end position="188"/>
    </location>
</feature>
<feature type="active site" description="Proton donor" evidence="4">
    <location>
        <position position="110"/>
    </location>
</feature>
<sequence length="207" mass="22781">MLRIVVMVSGGGTNLQAIIDSIRIGRISNAEVVSVISNKKDAYALTRAKNYGIDARSVSPKDFETREEFHEELLNTINGYLPDLIVLAGFLVILPKELVANYPNKIINVHPSLIPSFCGEGYYGLRVHEAVLKRGNKITGATVHFVDEGTDSGPILLQKAVSVLVDDTPEILQKRVMEEAEWIILPQAIDAIANGRVEIKDHIAIVR</sequence>
<evidence type="ECO:0000256" key="3">
    <source>
        <dbReference type="ARBA" id="ARBA00022755"/>
    </source>
</evidence>
<proteinExistence type="inferred from homology"/>
<dbReference type="Gene3D" id="3.40.50.170">
    <property type="entry name" value="Formyl transferase, N-terminal domain"/>
    <property type="match status" value="1"/>
</dbReference>
<feature type="site" description="Raises pKa of active site His" evidence="4">
    <location>
        <position position="151"/>
    </location>
</feature>
<accession>A0A3D2X733</accession>
<dbReference type="UniPathway" id="UPA00074">
    <property type="reaction ID" value="UER00126"/>
</dbReference>
<protein>
    <recommendedName>
        <fullName evidence="4">Phosphoribosylglycinamide formyltransferase</fullName>
        <ecNumber evidence="4">2.1.2.2</ecNumber>
    </recommendedName>
    <alternativeName>
        <fullName evidence="4">5'-phosphoribosylglycinamide transformylase</fullName>
    </alternativeName>
    <alternativeName>
        <fullName evidence="4">GAR transformylase</fullName>
        <shortName evidence="4">GART</shortName>
    </alternativeName>
</protein>
<dbReference type="NCBIfam" id="TIGR00639">
    <property type="entry name" value="PurN"/>
    <property type="match status" value="1"/>
</dbReference>
<dbReference type="SUPFAM" id="SSF53328">
    <property type="entry name" value="Formyltransferase"/>
    <property type="match status" value="1"/>
</dbReference>
<dbReference type="AlphaFoldDB" id="A0A3D2X733"/>
<comment type="caution">
    <text evidence="4">Lacks conserved residue(s) required for the propagation of feature annotation.</text>
</comment>
<feature type="binding site" evidence="4">
    <location>
        <position position="108"/>
    </location>
    <ligand>
        <name>(6R)-10-formyltetrahydrofolate</name>
        <dbReference type="ChEBI" id="CHEBI:195366"/>
    </ligand>
</feature>
<evidence type="ECO:0000313" key="7">
    <source>
        <dbReference type="Proteomes" id="UP000262969"/>
    </source>
</evidence>
<dbReference type="Pfam" id="PF00551">
    <property type="entry name" value="Formyl_trans_N"/>
    <property type="match status" value="1"/>
</dbReference>
<evidence type="ECO:0000259" key="5">
    <source>
        <dbReference type="Pfam" id="PF00551"/>
    </source>
</evidence>
<dbReference type="GO" id="GO:0006189">
    <property type="term" value="P:'de novo' IMP biosynthetic process"/>
    <property type="evidence" value="ECO:0007669"/>
    <property type="project" value="UniProtKB-UniRule"/>
</dbReference>
<gene>
    <name evidence="4" type="primary">purN</name>
    <name evidence="6" type="ORF">DHW61_08950</name>
</gene>
<organism evidence="6 7">
    <name type="scientific">Lachnoclostridium phytofermentans</name>
    <dbReference type="NCBI Taxonomy" id="66219"/>
    <lineage>
        <taxon>Bacteria</taxon>
        <taxon>Bacillati</taxon>
        <taxon>Bacillota</taxon>
        <taxon>Clostridia</taxon>
        <taxon>Lachnospirales</taxon>
        <taxon>Lachnospiraceae</taxon>
    </lineage>
</organism>
<dbReference type="HAMAP" id="MF_01930">
    <property type="entry name" value="PurN"/>
    <property type="match status" value="1"/>
</dbReference>
<reference evidence="6 7" key="1">
    <citation type="journal article" date="2018" name="Nat. Biotechnol.">
        <title>A standardized bacterial taxonomy based on genome phylogeny substantially revises the tree of life.</title>
        <authorList>
            <person name="Parks D.H."/>
            <person name="Chuvochina M."/>
            <person name="Waite D.W."/>
            <person name="Rinke C."/>
            <person name="Skarshewski A."/>
            <person name="Chaumeil P.A."/>
            <person name="Hugenholtz P."/>
        </authorList>
    </citation>
    <scope>NUCLEOTIDE SEQUENCE [LARGE SCALE GENOMIC DNA]</scope>
    <source>
        <strain evidence="6">UBA11728</strain>
    </source>
</reference>
<dbReference type="EMBL" id="DPVV01000294">
    <property type="protein sequence ID" value="HCL02527.1"/>
    <property type="molecule type" value="Genomic_DNA"/>
</dbReference>
<dbReference type="CDD" id="cd08645">
    <property type="entry name" value="FMT_core_GART"/>
    <property type="match status" value="1"/>
</dbReference>
<comment type="caution">
    <text evidence="6">The sequence shown here is derived from an EMBL/GenBank/DDBJ whole genome shotgun (WGS) entry which is preliminary data.</text>
</comment>
<keyword evidence="2 4" id="KW-0808">Transferase</keyword>